<comment type="caution">
    <text evidence="1">The sequence shown here is derived from an EMBL/GenBank/DDBJ whole genome shotgun (WGS) entry which is preliminary data.</text>
</comment>
<dbReference type="AlphaFoldDB" id="A0AA39UYW5"/>
<accession>A0AA39UYW5</accession>
<gene>
    <name evidence="1" type="ORF">EDD18DRAFT_475273</name>
</gene>
<organism evidence="1 2">
    <name type="scientific">Armillaria luteobubalina</name>
    <dbReference type="NCBI Taxonomy" id="153913"/>
    <lineage>
        <taxon>Eukaryota</taxon>
        <taxon>Fungi</taxon>
        <taxon>Dikarya</taxon>
        <taxon>Basidiomycota</taxon>
        <taxon>Agaricomycotina</taxon>
        <taxon>Agaricomycetes</taxon>
        <taxon>Agaricomycetidae</taxon>
        <taxon>Agaricales</taxon>
        <taxon>Marasmiineae</taxon>
        <taxon>Physalacriaceae</taxon>
        <taxon>Armillaria</taxon>
    </lineage>
</organism>
<proteinExistence type="predicted"/>
<dbReference type="EMBL" id="JAUEPU010000003">
    <property type="protein sequence ID" value="KAK0503789.1"/>
    <property type="molecule type" value="Genomic_DNA"/>
</dbReference>
<keyword evidence="2" id="KW-1185">Reference proteome</keyword>
<reference evidence="1" key="1">
    <citation type="submission" date="2023-06" db="EMBL/GenBank/DDBJ databases">
        <authorList>
            <consortium name="Lawrence Berkeley National Laboratory"/>
            <person name="Ahrendt S."/>
            <person name="Sahu N."/>
            <person name="Indic B."/>
            <person name="Wong-Bajracharya J."/>
            <person name="Merenyi Z."/>
            <person name="Ke H.-M."/>
            <person name="Monk M."/>
            <person name="Kocsube S."/>
            <person name="Drula E."/>
            <person name="Lipzen A."/>
            <person name="Balint B."/>
            <person name="Henrissat B."/>
            <person name="Andreopoulos B."/>
            <person name="Martin F.M."/>
            <person name="Harder C.B."/>
            <person name="Rigling D."/>
            <person name="Ford K.L."/>
            <person name="Foster G.D."/>
            <person name="Pangilinan J."/>
            <person name="Papanicolaou A."/>
            <person name="Barry K."/>
            <person name="LaButti K."/>
            <person name="Viragh M."/>
            <person name="Koriabine M."/>
            <person name="Yan M."/>
            <person name="Riley R."/>
            <person name="Champramary S."/>
            <person name="Plett K.L."/>
            <person name="Tsai I.J."/>
            <person name="Slot J."/>
            <person name="Sipos G."/>
            <person name="Plett J."/>
            <person name="Nagy L.G."/>
            <person name="Grigoriev I.V."/>
        </authorList>
    </citation>
    <scope>NUCLEOTIDE SEQUENCE</scope>
    <source>
        <strain evidence="1">HWK02</strain>
    </source>
</reference>
<sequence length="171" mass="19136">MRCIGSDRTTDMEASIDSFLNANGVFHAYCPVLAVFVIPPHRQNCLLALADQRRRTASSGADCFIMFLGSLGCTFLRTHVWFFQETSVGCSSPPVRSNARRLQFLTISTATESRYVGRVYPPGIQTQPRTIPAIKPAAFHSEYIEAPPLRFYCSSFHDDFGHRARKIGPVF</sequence>
<name>A0AA39UYW5_9AGAR</name>
<dbReference type="Proteomes" id="UP001175228">
    <property type="component" value="Unassembled WGS sequence"/>
</dbReference>
<evidence type="ECO:0000313" key="2">
    <source>
        <dbReference type="Proteomes" id="UP001175228"/>
    </source>
</evidence>
<evidence type="ECO:0000313" key="1">
    <source>
        <dbReference type="EMBL" id="KAK0503789.1"/>
    </source>
</evidence>
<protein>
    <submittedName>
        <fullName evidence="1">Uncharacterized protein</fullName>
    </submittedName>
</protein>